<keyword evidence="3" id="KW-1185">Reference proteome</keyword>
<name>A0ABY5I578_9FIRM</name>
<sequence>MLAELFYNDAFQTFFYLTWFIYPFIFVFSLAFGIKNEVQNKTGFNFALLVASFSLLFMFIMLLMCILDY</sequence>
<gene>
    <name evidence="2" type="ORF">NMU03_06760</name>
</gene>
<keyword evidence="1" id="KW-0472">Membrane</keyword>
<keyword evidence="1" id="KW-0812">Transmembrane</keyword>
<feature type="transmembrane region" description="Helical" evidence="1">
    <location>
        <begin position="46"/>
        <end position="67"/>
    </location>
</feature>
<evidence type="ECO:0000256" key="1">
    <source>
        <dbReference type="SAM" id="Phobius"/>
    </source>
</evidence>
<protein>
    <submittedName>
        <fullName evidence="2">Uncharacterized protein</fullName>
    </submittedName>
</protein>
<dbReference type="Proteomes" id="UP001060112">
    <property type="component" value="Chromosome"/>
</dbReference>
<evidence type="ECO:0000313" key="2">
    <source>
        <dbReference type="EMBL" id="UTY40476.1"/>
    </source>
</evidence>
<keyword evidence="1" id="KW-1133">Transmembrane helix</keyword>
<dbReference type="EMBL" id="CP101620">
    <property type="protein sequence ID" value="UTY40476.1"/>
    <property type="molecule type" value="Genomic_DNA"/>
</dbReference>
<feature type="transmembrane region" description="Helical" evidence="1">
    <location>
        <begin position="14"/>
        <end position="34"/>
    </location>
</feature>
<reference evidence="2" key="1">
    <citation type="submission" date="2022-07" db="EMBL/GenBank/DDBJ databases">
        <title>Faecal culturing of patients with breast cancer.</title>
        <authorList>
            <person name="Teng N.M.Y."/>
            <person name="Kiu R."/>
            <person name="Evans R."/>
            <person name="Baker D.J."/>
            <person name="Zenner C."/>
            <person name="Robinson S.D."/>
            <person name="Hall L.J."/>
        </authorList>
    </citation>
    <scope>NUCLEOTIDE SEQUENCE</scope>
    <source>
        <strain evidence="2">LH1062</strain>
    </source>
</reference>
<evidence type="ECO:0000313" key="3">
    <source>
        <dbReference type="Proteomes" id="UP001060112"/>
    </source>
</evidence>
<accession>A0ABY5I578</accession>
<proteinExistence type="predicted"/>
<organism evidence="2 3">
    <name type="scientific">Allocoprobacillus halotolerans</name>
    <dbReference type="NCBI Taxonomy" id="2944914"/>
    <lineage>
        <taxon>Bacteria</taxon>
        <taxon>Bacillati</taxon>
        <taxon>Bacillota</taxon>
        <taxon>Erysipelotrichia</taxon>
        <taxon>Erysipelotrichales</taxon>
        <taxon>Erysipelotrichaceae</taxon>
        <taxon>Allocoprobacillus</taxon>
    </lineage>
</organism>
<dbReference type="RefSeq" id="WP_290141897.1">
    <property type="nucleotide sequence ID" value="NZ_CP101620.1"/>
</dbReference>